<protein>
    <submittedName>
        <fullName evidence="2">XRE family transcriptional regulator</fullName>
    </submittedName>
</protein>
<dbReference type="InterPro" id="IPR001387">
    <property type="entry name" value="Cro/C1-type_HTH"/>
</dbReference>
<gene>
    <name evidence="2" type="ORF">D0Q02_02120</name>
</gene>
<sequence length="280" mass="31446">MSEGPTARRRRLGQVLKQHREQAEMSIEAAAKAAGISGPHLSRIERARVGVRVPVVKLLLQTYRADPETIEEMVEIAGIKGDRGWWHDFPSINRPYQTLIGFEAVASTIRNYEPFIVPGLLQTEEYARALLQRGPARLSEETISERIAVRTQRQAILDRDNPPVLSFVLDEAVIRRPVGGPDVMRQQLQHILDVATRPNVDVAVIPFAVGAHPGSLGSFVIHSFAPGERDAIYIEGMAGDLYPERRVEWYIDVFNRLQSIALNDVDSAHFIRKATEEMKK</sequence>
<dbReference type="Gene3D" id="1.10.260.40">
    <property type="entry name" value="lambda repressor-like DNA-binding domains"/>
    <property type="match status" value="1"/>
</dbReference>
<evidence type="ECO:0000259" key="1">
    <source>
        <dbReference type="PROSITE" id="PS50943"/>
    </source>
</evidence>
<dbReference type="OrthoDB" id="3458445at2"/>
<dbReference type="EMBL" id="QVFU01000001">
    <property type="protein sequence ID" value="RFS48300.1"/>
    <property type="molecule type" value="Genomic_DNA"/>
</dbReference>
<organism evidence="2 3">
    <name type="scientific">Micromonospora craniellae</name>
    <dbReference type="NCBI Taxonomy" id="2294034"/>
    <lineage>
        <taxon>Bacteria</taxon>
        <taxon>Bacillati</taxon>
        <taxon>Actinomycetota</taxon>
        <taxon>Actinomycetes</taxon>
        <taxon>Micromonosporales</taxon>
        <taxon>Micromonosporaceae</taxon>
        <taxon>Micromonospora</taxon>
    </lineage>
</organism>
<dbReference type="GO" id="GO:0003677">
    <property type="term" value="F:DNA binding"/>
    <property type="evidence" value="ECO:0007669"/>
    <property type="project" value="InterPro"/>
</dbReference>
<dbReference type="Proteomes" id="UP000262621">
    <property type="component" value="Unassembled WGS sequence"/>
</dbReference>
<dbReference type="Pfam" id="PF19054">
    <property type="entry name" value="DUF5753"/>
    <property type="match status" value="1"/>
</dbReference>
<reference evidence="2 3" key="1">
    <citation type="submission" date="2018-08" db="EMBL/GenBank/DDBJ databases">
        <title>Verrucosispora craniellae sp. nov., isolated from a marine sponge in the South China Sea.</title>
        <authorList>
            <person name="Li L."/>
            <person name="Lin H.W."/>
        </authorList>
    </citation>
    <scope>NUCLEOTIDE SEQUENCE [LARGE SCALE GENOMIC DNA]</scope>
    <source>
        <strain evidence="2 3">LHW63014</strain>
    </source>
</reference>
<dbReference type="PROSITE" id="PS50943">
    <property type="entry name" value="HTH_CROC1"/>
    <property type="match status" value="1"/>
</dbReference>
<evidence type="ECO:0000313" key="2">
    <source>
        <dbReference type="EMBL" id="RFS48300.1"/>
    </source>
</evidence>
<comment type="caution">
    <text evidence="2">The sequence shown here is derived from an EMBL/GenBank/DDBJ whole genome shotgun (WGS) entry which is preliminary data.</text>
</comment>
<dbReference type="CDD" id="cd00093">
    <property type="entry name" value="HTH_XRE"/>
    <property type="match status" value="1"/>
</dbReference>
<feature type="domain" description="HTH cro/C1-type" evidence="1">
    <location>
        <begin position="16"/>
        <end position="70"/>
    </location>
</feature>
<dbReference type="InterPro" id="IPR010982">
    <property type="entry name" value="Lambda_DNA-bd_dom_sf"/>
</dbReference>
<keyword evidence="3" id="KW-1185">Reference proteome</keyword>
<accession>A0A372G6F8</accession>
<dbReference type="SUPFAM" id="SSF47413">
    <property type="entry name" value="lambda repressor-like DNA-binding domains"/>
    <property type="match status" value="1"/>
</dbReference>
<proteinExistence type="predicted"/>
<dbReference type="SMART" id="SM00530">
    <property type="entry name" value="HTH_XRE"/>
    <property type="match status" value="1"/>
</dbReference>
<name>A0A372G6F8_9ACTN</name>
<dbReference type="Pfam" id="PF13560">
    <property type="entry name" value="HTH_31"/>
    <property type="match status" value="1"/>
</dbReference>
<dbReference type="AlphaFoldDB" id="A0A372G6F8"/>
<evidence type="ECO:0000313" key="3">
    <source>
        <dbReference type="Proteomes" id="UP000262621"/>
    </source>
</evidence>
<dbReference type="InterPro" id="IPR043917">
    <property type="entry name" value="DUF5753"/>
</dbReference>